<protein>
    <submittedName>
        <fullName evidence="2">Uncharacterized protein</fullName>
    </submittedName>
</protein>
<dbReference type="RefSeq" id="WP_055215620.1">
    <property type="nucleotide sequence ID" value="NZ_CZBU01000003.1"/>
</dbReference>
<organism evidence="2 3">
    <name type="scientific">Lachnospira eligens</name>
    <dbReference type="NCBI Taxonomy" id="39485"/>
    <lineage>
        <taxon>Bacteria</taxon>
        <taxon>Bacillati</taxon>
        <taxon>Bacillota</taxon>
        <taxon>Clostridia</taxon>
        <taxon>Lachnospirales</taxon>
        <taxon>Lachnospiraceae</taxon>
        <taxon>Lachnospira</taxon>
    </lineage>
</organism>
<keyword evidence="1" id="KW-1133">Transmembrane helix</keyword>
<gene>
    <name evidence="2" type="ORF">ERS852490_01466</name>
</gene>
<keyword evidence="1" id="KW-0812">Transmembrane</keyword>
<proteinExistence type="predicted"/>
<evidence type="ECO:0000256" key="1">
    <source>
        <dbReference type="SAM" id="Phobius"/>
    </source>
</evidence>
<evidence type="ECO:0000313" key="3">
    <source>
        <dbReference type="Proteomes" id="UP000095621"/>
    </source>
</evidence>
<dbReference type="AlphaFoldDB" id="A0A174YZ82"/>
<name>A0A174YZ82_9FIRM</name>
<dbReference type="EMBL" id="CZBU01000003">
    <property type="protein sequence ID" value="CUQ77248.1"/>
    <property type="molecule type" value="Genomic_DNA"/>
</dbReference>
<reference evidence="2 3" key="1">
    <citation type="submission" date="2015-09" db="EMBL/GenBank/DDBJ databases">
        <authorList>
            <consortium name="Pathogen Informatics"/>
        </authorList>
    </citation>
    <scope>NUCLEOTIDE SEQUENCE [LARGE SCALE GENOMIC DNA]</scope>
    <source>
        <strain evidence="2 3">2789STDY5834875</strain>
    </source>
</reference>
<sequence length="129" mass="14735">MNTRSVLEDEIGRISAKLNEMEPGTEEYEKLSNLLHKYIDRRTELEKADYDADEKALAREEGNEFKTQQLNEAKKDRIAKVAMWVVGGISGGVVSIWAALKAFKFDGDGRIFSSTYGRDYVKSLIHFRK</sequence>
<accession>A0A174YZ82</accession>
<keyword evidence="1" id="KW-0472">Membrane</keyword>
<dbReference type="Proteomes" id="UP000095621">
    <property type="component" value="Unassembled WGS sequence"/>
</dbReference>
<feature type="transmembrane region" description="Helical" evidence="1">
    <location>
        <begin position="81"/>
        <end position="100"/>
    </location>
</feature>
<evidence type="ECO:0000313" key="2">
    <source>
        <dbReference type="EMBL" id="CUQ77248.1"/>
    </source>
</evidence>